<keyword evidence="9" id="KW-0472">Membrane</keyword>
<name>A0ABV8SXL3_9GAMM</name>
<feature type="transmembrane region" description="Helical" evidence="9">
    <location>
        <begin position="123"/>
        <end position="142"/>
    </location>
</feature>
<keyword evidence="7" id="KW-0175">Coiled coil</keyword>
<dbReference type="Pfam" id="PF02518">
    <property type="entry name" value="HATPase_c"/>
    <property type="match status" value="1"/>
</dbReference>
<reference evidence="12" key="1">
    <citation type="journal article" date="2019" name="Int. J. Syst. Evol. Microbiol.">
        <title>The Global Catalogue of Microorganisms (GCM) 10K type strain sequencing project: providing services to taxonomists for standard genome sequencing and annotation.</title>
        <authorList>
            <consortium name="The Broad Institute Genomics Platform"/>
            <consortium name="The Broad Institute Genome Sequencing Center for Infectious Disease"/>
            <person name="Wu L."/>
            <person name="Ma J."/>
        </authorList>
    </citation>
    <scope>NUCLEOTIDE SEQUENCE [LARGE SCALE GENOMIC DNA]</scope>
    <source>
        <strain evidence="12">CGMCC 1.10759</strain>
    </source>
</reference>
<keyword evidence="9" id="KW-0812">Transmembrane</keyword>
<keyword evidence="12" id="KW-1185">Reference proteome</keyword>
<sequence>MPVSTAELSWRVLGFVNGLRLLASSSLAVLFVSIMPETFGQLDPALFAGAATAYFLYAVISVSSIRRRSPDIVLQTWTGVFADVLVLSLLTYASGGVNGGIAALVVLSIGAASFILRRRLAMAIAVAAALAMLVQPIISMLANVDATNEFTTAAISGALTIVIALGISQLARIMRQNEEINRQREATNIELTELQRTLSEHLREGVLIVDGENKVSMISDTAATLLQGGSVAEGQTLSDVSSRLANLLDTWRRYFCDEGRSTPTMMGFDGERRLQLKFVSLDNSTQGPALIFVEDKSRMAAWMPASMVPATVQVNQVPAPREPVPRPAAPPPAPVRNQSARGEVARERAFESPYAAGALREPSYESGQYAGALSPASALRTSEPRGNPFEESSYREGQRRQSPPPPNKEEPYRANTLRENIARQNTFRAALQEVSPWENPPKPAPPPPPAAVAPAATAAQPRRPQQPTRQQPPASQQPPTRPPGNMLTNNDPRLRIIIGNALQFGKRESIRLERVDLASWTKEFLTEFWQTQDIDADTLRLSAPRENVPVRADPAHLHKLLWTLCNDLLKYGRATNAYDPVEIRVGRSATTQRRYLDVIDRGSAVGPVDSKRVFEPFLSAGRAGTGISMFVSRELSPGVRSGANNDPRPGGGVVFRLVFADAPAPKPVEGEQE</sequence>
<feature type="transmembrane region" description="Helical" evidence="9">
    <location>
        <begin position="154"/>
        <end position="174"/>
    </location>
</feature>
<keyword evidence="4" id="KW-0808">Transferase</keyword>
<keyword evidence="9" id="KW-1133">Transmembrane helix</keyword>
<feature type="coiled-coil region" evidence="7">
    <location>
        <begin position="170"/>
        <end position="204"/>
    </location>
</feature>
<evidence type="ECO:0000259" key="10">
    <source>
        <dbReference type="PROSITE" id="PS50109"/>
    </source>
</evidence>
<organism evidence="11 12">
    <name type="scientific">Steroidobacter flavus</name>
    <dbReference type="NCBI Taxonomy" id="1842136"/>
    <lineage>
        <taxon>Bacteria</taxon>
        <taxon>Pseudomonadati</taxon>
        <taxon>Pseudomonadota</taxon>
        <taxon>Gammaproteobacteria</taxon>
        <taxon>Steroidobacterales</taxon>
        <taxon>Steroidobacteraceae</taxon>
        <taxon>Steroidobacter</taxon>
    </lineage>
</organism>
<feature type="region of interest" description="Disordered" evidence="8">
    <location>
        <begin position="318"/>
        <end position="346"/>
    </location>
</feature>
<feature type="compositionally biased region" description="Pro residues" evidence="8">
    <location>
        <begin position="320"/>
        <end position="334"/>
    </location>
</feature>
<comment type="caution">
    <text evidence="11">The sequence shown here is derived from an EMBL/GenBank/DDBJ whole genome shotgun (WGS) entry which is preliminary data.</text>
</comment>
<dbReference type="Proteomes" id="UP001595904">
    <property type="component" value="Unassembled WGS sequence"/>
</dbReference>
<keyword evidence="11" id="KW-0547">Nucleotide-binding</keyword>
<evidence type="ECO:0000256" key="1">
    <source>
        <dbReference type="ARBA" id="ARBA00000085"/>
    </source>
</evidence>
<evidence type="ECO:0000256" key="2">
    <source>
        <dbReference type="ARBA" id="ARBA00012438"/>
    </source>
</evidence>
<evidence type="ECO:0000256" key="5">
    <source>
        <dbReference type="ARBA" id="ARBA00022777"/>
    </source>
</evidence>
<dbReference type="EMBL" id="JBHSDU010000003">
    <property type="protein sequence ID" value="MFC4311393.1"/>
    <property type="molecule type" value="Genomic_DNA"/>
</dbReference>
<dbReference type="PROSITE" id="PS50109">
    <property type="entry name" value="HIS_KIN"/>
    <property type="match status" value="1"/>
</dbReference>
<evidence type="ECO:0000256" key="7">
    <source>
        <dbReference type="SAM" id="Coils"/>
    </source>
</evidence>
<evidence type="ECO:0000313" key="12">
    <source>
        <dbReference type="Proteomes" id="UP001595904"/>
    </source>
</evidence>
<dbReference type="InterPro" id="IPR003594">
    <property type="entry name" value="HATPase_dom"/>
</dbReference>
<feature type="region of interest" description="Disordered" evidence="8">
    <location>
        <begin position="435"/>
        <end position="491"/>
    </location>
</feature>
<evidence type="ECO:0000256" key="8">
    <source>
        <dbReference type="SAM" id="MobiDB-lite"/>
    </source>
</evidence>
<evidence type="ECO:0000256" key="9">
    <source>
        <dbReference type="SAM" id="Phobius"/>
    </source>
</evidence>
<evidence type="ECO:0000256" key="4">
    <source>
        <dbReference type="ARBA" id="ARBA00022679"/>
    </source>
</evidence>
<keyword evidence="6" id="KW-0902">Two-component regulatory system</keyword>
<dbReference type="Pfam" id="PF25323">
    <property type="entry name" value="6TM_PilS"/>
    <property type="match status" value="1"/>
</dbReference>
<proteinExistence type="predicted"/>
<keyword evidence="11" id="KW-0067">ATP-binding</keyword>
<evidence type="ECO:0000313" key="11">
    <source>
        <dbReference type="EMBL" id="MFC4311393.1"/>
    </source>
</evidence>
<protein>
    <recommendedName>
        <fullName evidence="2">histidine kinase</fullName>
        <ecNumber evidence="2">2.7.13.3</ecNumber>
    </recommendedName>
</protein>
<feature type="compositionally biased region" description="Pro residues" evidence="8">
    <location>
        <begin position="438"/>
        <end position="451"/>
    </location>
</feature>
<dbReference type="InterPro" id="IPR050980">
    <property type="entry name" value="2C_sensor_his_kinase"/>
</dbReference>
<dbReference type="InterPro" id="IPR036890">
    <property type="entry name" value="HATPase_C_sf"/>
</dbReference>
<evidence type="ECO:0000256" key="3">
    <source>
        <dbReference type="ARBA" id="ARBA00022553"/>
    </source>
</evidence>
<feature type="domain" description="Histidine kinase" evidence="10">
    <location>
        <begin position="493"/>
        <end position="663"/>
    </location>
</feature>
<dbReference type="Gene3D" id="3.30.565.10">
    <property type="entry name" value="Histidine kinase-like ATPase, C-terminal domain"/>
    <property type="match status" value="1"/>
</dbReference>
<feature type="compositionally biased region" description="Low complexity" evidence="8">
    <location>
        <begin position="452"/>
        <end position="474"/>
    </location>
</feature>
<gene>
    <name evidence="11" type="ORF">ACFPN2_20000</name>
</gene>
<dbReference type="SUPFAM" id="SSF55874">
    <property type="entry name" value="ATPase domain of HSP90 chaperone/DNA topoisomerase II/histidine kinase"/>
    <property type="match status" value="1"/>
</dbReference>
<feature type="transmembrane region" description="Helical" evidence="9">
    <location>
        <begin position="12"/>
        <end position="34"/>
    </location>
</feature>
<dbReference type="RefSeq" id="WP_380599692.1">
    <property type="nucleotide sequence ID" value="NZ_JBHSDU010000003.1"/>
</dbReference>
<dbReference type="InterPro" id="IPR005467">
    <property type="entry name" value="His_kinase_dom"/>
</dbReference>
<evidence type="ECO:0000256" key="6">
    <source>
        <dbReference type="ARBA" id="ARBA00023012"/>
    </source>
</evidence>
<keyword evidence="5" id="KW-0418">Kinase</keyword>
<dbReference type="PANTHER" id="PTHR44936:SF9">
    <property type="entry name" value="SENSOR PROTEIN CREC"/>
    <property type="match status" value="1"/>
</dbReference>
<accession>A0ABV8SXL3</accession>
<feature type="transmembrane region" description="Helical" evidence="9">
    <location>
        <begin position="46"/>
        <end position="65"/>
    </location>
</feature>
<comment type="catalytic activity">
    <reaction evidence="1">
        <text>ATP + protein L-histidine = ADP + protein N-phospho-L-histidine.</text>
        <dbReference type="EC" id="2.7.13.3"/>
    </reaction>
</comment>
<dbReference type="EC" id="2.7.13.3" evidence="2"/>
<dbReference type="GO" id="GO:0005524">
    <property type="term" value="F:ATP binding"/>
    <property type="evidence" value="ECO:0007669"/>
    <property type="project" value="UniProtKB-KW"/>
</dbReference>
<keyword evidence="3" id="KW-0597">Phosphoprotein</keyword>
<dbReference type="PANTHER" id="PTHR44936">
    <property type="entry name" value="SENSOR PROTEIN CREC"/>
    <property type="match status" value="1"/>
</dbReference>
<feature type="region of interest" description="Disordered" evidence="8">
    <location>
        <begin position="369"/>
        <end position="413"/>
    </location>
</feature>